<accession>A1ZE06</accession>
<feature type="transmembrane region" description="Helical" evidence="9">
    <location>
        <begin position="405"/>
        <end position="425"/>
    </location>
</feature>
<reference evidence="11 12" key="1">
    <citation type="submission" date="2007-01" db="EMBL/GenBank/DDBJ databases">
        <authorList>
            <person name="Haygood M."/>
            <person name="Podell S."/>
            <person name="Anderson C."/>
            <person name="Hopkinson B."/>
            <person name="Roe K."/>
            <person name="Barbeau K."/>
            <person name="Gaasterland T."/>
            <person name="Ferriera S."/>
            <person name="Johnson J."/>
            <person name="Kravitz S."/>
            <person name="Beeson K."/>
            <person name="Sutton G."/>
            <person name="Rogers Y.-H."/>
            <person name="Friedman R."/>
            <person name="Frazier M."/>
            <person name="Venter J.C."/>
        </authorList>
    </citation>
    <scope>NUCLEOTIDE SEQUENCE [LARGE SCALE GENOMIC DNA]</scope>
    <source>
        <strain evidence="11 12">ATCC 23134</strain>
    </source>
</reference>
<dbReference type="PROSITE" id="PS50011">
    <property type="entry name" value="PROTEIN_KINASE_DOM"/>
    <property type="match status" value="1"/>
</dbReference>
<dbReference type="InterPro" id="IPR000719">
    <property type="entry name" value="Prot_kinase_dom"/>
</dbReference>
<evidence type="ECO:0000256" key="6">
    <source>
        <dbReference type="ARBA" id="ARBA00022840"/>
    </source>
</evidence>
<dbReference type="Gene3D" id="3.30.200.20">
    <property type="entry name" value="Phosphorylase Kinase, domain 1"/>
    <property type="match status" value="1"/>
</dbReference>
<dbReference type="CDD" id="cd14014">
    <property type="entry name" value="STKc_PknB_like"/>
    <property type="match status" value="1"/>
</dbReference>
<feature type="domain" description="Protein kinase" evidence="10">
    <location>
        <begin position="11"/>
        <end position="272"/>
    </location>
</feature>
<evidence type="ECO:0000256" key="9">
    <source>
        <dbReference type="SAM" id="Phobius"/>
    </source>
</evidence>
<dbReference type="SMART" id="SM00220">
    <property type="entry name" value="S_TKc"/>
    <property type="match status" value="1"/>
</dbReference>
<keyword evidence="9" id="KW-0812">Transmembrane</keyword>
<dbReference type="Gene3D" id="1.10.510.10">
    <property type="entry name" value="Transferase(Phosphotransferase) domain 1"/>
    <property type="match status" value="1"/>
</dbReference>
<sequence>MSQQQTGIGYYKIEKTLGTGGMGTVYLATHTQIGRQAAIKGLKPHLAKNPDIRMRFKNEAALMAKLHHPNIVDLYDYVELGENLFLVMEYVQGVTLEQYTSEISGPLSESQAKRVFAKILDAFAYAHQRGIVHRDIKPANIMITQMGDVKIMDFGIAKMVDNQEINLTQAGVRLGTIYYMSPEQIRAWEIDARSDIFSLGITLFEILTGKLPYSEELGEYDLSQKIVNDPLPRLKEFLPAASSHMQKIIDKATAKDPDHRFQNAEQFKKALFDATLLGKQETEEEHLHQVVWNINQEQLVHPPKKHLQQVEGSPTNTPMSSETAEIENLPTAQPEKNADPIDQSSTESPQFKAEKEELLLKNYFGIVSTRRVQYFRNQDLFEKGKKERLFLSQVIDVEYSSRRELLAGAVFMLIAAGLFILGHVITYVLAISFLFFSIVCFSHFPSLTVVRKDGKKVKMKGWPWHLKQSKKFLVSLRSQLSKKKRF</sequence>
<feature type="compositionally biased region" description="Polar residues" evidence="8">
    <location>
        <begin position="310"/>
        <end position="323"/>
    </location>
</feature>
<evidence type="ECO:0000256" key="2">
    <source>
        <dbReference type="ARBA" id="ARBA00022527"/>
    </source>
</evidence>
<dbReference type="PANTHER" id="PTHR43289">
    <property type="entry name" value="MITOGEN-ACTIVATED PROTEIN KINASE KINASE KINASE 20-RELATED"/>
    <property type="match status" value="1"/>
</dbReference>
<dbReference type="eggNOG" id="COG0515">
    <property type="taxonomic scope" value="Bacteria"/>
</dbReference>
<dbReference type="PROSITE" id="PS00107">
    <property type="entry name" value="PROTEIN_KINASE_ATP"/>
    <property type="match status" value="1"/>
</dbReference>
<dbReference type="FunFam" id="3.30.200.20:FF:000042">
    <property type="entry name" value="Aurora kinase A"/>
    <property type="match status" value="1"/>
</dbReference>
<dbReference type="PANTHER" id="PTHR43289:SF6">
    <property type="entry name" value="SERINE_THREONINE-PROTEIN KINASE NEKL-3"/>
    <property type="match status" value="1"/>
</dbReference>
<dbReference type="Pfam" id="PF00069">
    <property type="entry name" value="Pkinase"/>
    <property type="match status" value="1"/>
</dbReference>
<dbReference type="AlphaFoldDB" id="A1ZE06"/>
<dbReference type="GO" id="GO:0004674">
    <property type="term" value="F:protein serine/threonine kinase activity"/>
    <property type="evidence" value="ECO:0007669"/>
    <property type="project" value="UniProtKB-KW"/>
</dbReference>
<dbReference type="InterPro" id="IPR008271">
    <property type="entry name" value="Ser/Thr_kinase_AS"/>
</dbReference>
<keyword evidence="2" id="KW-0723">Serine/threonine-protein kinase</keyword>
<evidence type="ECO:0000259" key="10">
    <source>
        <dbReference type="PROSITE" id="PS50011"/>
    </source>
</evidence>
<gene>
    <name evidence="11" type="ORF">M23134_04147</name>
</gene>
<evidence type="ECO:0000313" key="11">
    <source>
        <dbReference type="EMBL" id="EAY31314.1"/>
    </source>
</evidence>
<feature type="binding site" evidence="7">
    <location>
        <position position="40"/>
    </location>
    <ligand>
        <name>ATP</name>
        <dbReference type="ChEBI" id="CHEBI:30616"/>
    </ligand>
</feature>
<protein>
    <recommendedName>
        <fullName evidence="1">non-specific serine/threonine protein kinase</fullName>
        <ecNumber evidence="1">2.7.11.1</ecNumber>
    </recommendedName>
</protein>
<dbReference type="PROSITE" id="PS00108">
    <property type="entry name" value="PROTEIN_KINASE_ST"/>
    <property type="match status" value="1"/>
</dbReference>
<keyword evidence="6 7" id="KW-0067">ATP-binding</keyword>
<evidence type="ECO:0000313" key="12">
    <source>
        <dbReference type="Proteomes" id="UP000004095"/>
    </source>
</evidence>
<name>A1ZE06_MICM2</name>
<dbReference type="RefSeq" id="WP_002693889.1">
    <property type="nucleotide sequence ID" value="NZ_AAWS01000003.1"/>
</dbReference>
<keyword evidence="5 11" id="KW-0418">Kinase</keyword>
<keyword evidence="9" id="KW-1133">Transmembrane helix</keyword>
<dbReference type="SUPFAM" id="SSF56112">
    <property type="entry name" value="Protein kinase-like (PK-like)"/>
    <property type="match status" value="1"/>
</dbReference>
<keyword evidence="3" id="KW-0808">Transferase</keyword>
<keyword evidence="9" id="KW-0472">Membrane</keyword>
<dbReference type="FunFam" id="1.10.510.10:FF:000021">
    <property type="entry name" value="Serine/threonine protein kinase"/>
    <property type="match status" value="1"/>
</dbReference>
<keyword evidence="4 7" id="KW-0547">Nucleotide-binding</keyword>
<dbReference type="InterPro" id="IPR011009">
    <property type="entry name" value="Kinase-like_dom_sf"/>
</dbReference>
<feature type="region of interest" description="Disordered" evidence="8">
    <location>
        <begin position="308"/>
        <end position="348"/>
    </location>
</feature>
<dbReference type="InterPro" id="IPR017441">
    <property type="entry name" value="Protein_kinase_ATP_BS"/>
</dbReference>
<evidence type="ECO:0000256" key="3">
    <source>
        <dbReference type="ARBA" id="ARBA00022679"/>
    </source>
</evidence>
<evidence type="ECO:0000256" key="8">
    <source>
        <dbReference type="SAM" id="MobiDB-lite"/>
    </source>
</evidence>
<dbReference type="OrthoDB" id="9813021at2"/>
<dbReference type="EC" id="2.7.11.1" evidence="1"/>
<organism evidence="11 12">
    <name type="scientific">Microscilla marina ATCC 23134</name>
    <dbReference type="NCBI Taxonomy" id="313606"/>
    <lineage>
        <taxon>Bacteria</taxon>
        <taxon>Pseudomonadati</taxon>
        <taxon>Bacteroidota</taxon>
        <taxon>Cytophagia</taxon>
        <taxon>Cytophagales</taxon>
        <taxon>Microscillaceae</taxon>
        <taxon>Microscilla</taxon>
    </lineage>
</organism>
<evidence type="ECO:0000256" key="4">
    <source>
        <dbReference type="ARBA" id="ARBA00022741"/>
    </source>
</evidence>
<evidence type="ECO:0000256" key="1">
    <source>
        <dbReference type="ARBA" id="ARBA00012513"/>
    </source>
</evidence>
<dbReference type="Proteomes" id="UP000004095">
    <property type="component" value="Unassembled WGS sequence"/>
</dbReference>
<dbReference type="GO" id="GO:0005524">
    <property type="term" value="F:ATP binding"/>
    <property type="evidence" value="ECO:0007669"/>
    <property type="project" value="UniProtKB-UniRule"/>
</dbReference>
<comment type="caution">
    <text evidence="11">The sequence shown here is derived from an EMBL/GenBank/DDBJ whole genome shotgun (WGS) entry which is preliminary data.</text>
</comment>
<proteinExistence type="predicted"/>
<keyword evidence="12" id="KW-1185">Reference proteome</keyword>
<evidence type="ECO:0000256" key="7">
    <source>
        <dbReference type="PROSITE-ProRule" id="PRU10141"/>
    </source>
</evidence>
<evidence type="ECO:0000256" key="5">
    <source>
        <dbReference type="ARBA" id="ARBA00022777"/>
    </source>
</evidence>
<dbReference type="EMBL" id="AAWS01000003">
    <property type="protein sequence ID" value="EAY31314.1"/>
    <property type="molecule type" value="Genomic_DNA"/>
</dbReference>
<feature type="transmembrane region" description="Helical" evidence="9">
    <location>
        <begin position="431"/>
        <end position="450"/>
    </location>
</feature>